<feature type="compositionally biased region" description="Polar residues" evidence="1">
    <location>
        <begin position="269"/>
        <end position="280"/>
    </location>
</feature>
<keyword evidence="4" id="KW-1185">Reference proteome</keyword>
<evidence type="ECO:0000256" key="2">
    <source>
        <dbReference type="SAM" id="Phobius"/>
    </source>
</evidence>
<feature type="transmembrane region" description="Helical" evidence="2">
    <location>
        <begin position="17"/>
        <end position="39"/>
    </location>
</feature>
<dbReference type="EMBL" id="VCAZ01000055">
    <property type="protein sequence ID" value="TSN30231.1"/>
    <property type="molecule type" value="Genomic_DNA"/>
</dbReference>
<evidence type="ECO:0000313" key="4">
    <source>
        <dbReference type="Proteomes" id="UP000319801"/>
    </source>
</evidence>
<dbReference type="OrthoDB" id="8802377at2759"/>
<proteinExistence type="predicted"/>
<evidence type="ECO:0000256" key="1">
    <source>
        <dbReference type="SAM" id="MobiDB-lite"/>
    </source>
</evidence>
<keyword evidence="2" id="KW-0812">Transmembrane</keyword>
<evidence type="ECO:0000313" key="3">
    <source>
        <dbReference type="EMBL" id="TSN30231.1"/>
    </source>
</evidence>
<sequence length="299" mass="33047">MAVDPGWISGHTSSLDITIISILFLVIYITVYTLCTTCFSLTPECLKDKEDPSSLLLSVTCNDTPPAPAGPQHVNHTVLSIQKTNIYSHNRAKSDGYFSQQIPARNSDTPKFFVRSTGSVPSLLPALPPVPPVLYFTRVQGELEKVPSFSSGHDAKTKTTVFKSVSPPTEDMKSVLNEEHLYECIDNIRVNGPSLPPPTDKAEENWWETESPYDTVKEWTGPTATHDFATVIEEEIKFIFPPLPAVQDETSCPDRIVLYAEVNKKNKSQKSTEGQATIVGNNVVLDEDEAPPIPDKIFD</sequence>
<dbReference type="Proteomes" id="UP000319801">
    <property type="component" value="Unassembled WGS sequence"/>
</dbReference>
<name>A0A556U6R0_BAGYA</name>
<organism evidence="3 4">
    <name type="scientific">Bagarius yarrelli</name>
    <name type="common">Goonch</name>
    <name type="synonym">Bagrus yarrelli</name>
    <dbReference type="NCBI Taxonomy" id="175774"/>
    <lineage>
        <taxon>Eukaryota</taxon>
        <taxon>Metazoa</taxon>
        <taxon>Chordata</taxon>
        <taxon>Craniata</taxon>
        <taxon>Vertebrata</taxon>
        <taxon>Euteleostomi</taxon>
        <taxon>Actinopterygii</taxon>
        <taxon>Neopterygii</taxon>
        <taxon>Teleostei</taxon>
        <taxon>Ostariophysi</taxon>
        <taxon>Siluriformes</taxon>
        <taxon>Sisoridae</taxon>
        <taxon>Sisorinae</taxon>
        <taxon>Bagarius</taxon>
    </lineage>
</organism>
<feature type="region of interest" description="Disordered" evidence="1">
    <location>
        <begin position="267"/>
        <end position="299"/>
    </location>
</feature>
<keyword evidence="2" id="KW-1133">Transmembrane helix</keyword>
<keyword evidence="2" id="KW-0472">Membrane</keyword>
<protein>
    <submittedName>
        <fullName evidence="3">Uncharacterized protein</fullName>
    </submittedName>
</protein>
<dbReference type="AlphaFoldDB" id="A0A556U6R0"/>
<comment type="caution">
    <text evidence="3">The sequence shown here is derived from an EMBL/GenBank/DDBJ whole genome shotgun (WGS) entry which is preliminary data.</text>
</comment>
<reference evidence="3 4" key="1">
    <citation type="journal article" date="2019" name="Genome Biol. Evol.">
        <title>Whole-Genome Sequencing of the Giant Devil Catfish, Bagarius yarrelli.</title>
        <authorList>
            <person name="Jiang W."/>
            <person name="Lv Y."/>
            <person name="Cheng L."/>
            <person name="Yang K."/>
            <person name="Chao B."/>
            <person name="Wang X."/>
            <person name="Li Y."/>
            <person name="Pan X."/>
            <person name="You X."/>
            <person name="Zhang Y."/>
            <person name="Yang J."/>
            <person name="Li J."/>
            <person name="Zhang X."/>
            <person name="Liu S."/>
            <person name="Sun C."/>
            <person name="Yang J."/>
            <person name="Shi Q."/>
        </authorList>
    </citation>
    <scope>NUCLEOTIDE SEQUENCE [LARGE SCALE GENOMIC DNA]</scope>
    <source>
        <strain evidence="3">JWS20170419001</strain>
        <tissue evidence="3">Muscle</tissue>
    </source>
</reference>
<gene>
    <name evidence="3" type="ORF">Baya_9460</name>
</gene>
<accession>A0A556U6R0</accession>